<keyword evidence="1" id="KW-0472">Membrane</keyword>
<feature type="domain" description="DUF6533" evidence="2">
    <location>
        <begin position="20"/>
        <end position="53"/>
    </location>
</feature>
<dbReference type="Pfam" id="PF20151">
    <property type="entry name" value="DUF6533"/>
    <property type="match status" value="1"/>
</dbReference>
<dbReference type="Proteomes" id="UP001142393">
    <property type="component" value="Unassembled WGS sequence"/>
</dbReference>
<evidence type="ECO:0000256" key="1">
    <source>
        <dbReference type="SAM" id="Phobius"/>
    </source>
</evidence>
<feature type="transmembrane region" description="Helical" evidence="1">
    <location>
        <begin position="146"/>
        <end position="170"/>
    </location>
</feature>
<protein>
    <recommendedName>
        <fullName evidence="2">DUF6533 domain-containing protein</fullName>
    </recommendedName>
</protein>
<reference evidence="3 4" key="1">
    <citation type="journal article" date="2023" name="Proc. Natl. Acad. Sci. U.S.A.">
        <title>A global phylogenomic analysis of the shiitake genus Lentinula.</title>
        <authorList>
            <person name="Sierra-Patev S."/>
            <person name="Min B."/>
            <person name="Naranjo-Ortiz M."/>
            <person name="Looney B."/>
            <person name="Konkel Z."/>
            <person name="Slot J.C."/>
            <person name="Sakamoto Y."/>
            <person name="Steenwyk J.L."/>
            <person name="Rokas A."/>
            <person name="Carro J."/>
            <person name="Camarero S."/>
            <person name="Ferreira P."/>
            <person name="Molpeceres G."/>
            <person name="Ruiz-Duenas F.J."/>
            <person name="Serrano A."/>
            <person name="Henrissat B."/>
            <person name="Drula E."/>
            <person name="Hughes K.W."/>
            <person name="Mata J.L."/>
            <person name="Ishikawa N.K."/>
            <person name="Vargas-Isla R."/>
            <person name="Ushijima S."/>
            <person name="Smith C.A."/>
            <person name="Donoghue J."/>
            <person name="Ahrendt S."/>
            <person name="Andreopoulos W."/>
            <person name="He G."/>
            <person name="LaButti K."/>
            <person name="Lipzen A."/>
            <person name="Ng V."/>
            <person name="Riley R."/>
            <person name="Sandor L."/>
            <person name="Barry K."/>
            <person name="Martinez A.T."/>
            <person name="Xiao Y."/>
            <person name="Gibbons J.G."/>
            <person name="Terashima K."/>
            <person name="Grigoriev I.V."/>
            <person name="Hibbett D."/>
        </authorList>
    </citation>
    <scope>NUCLEOTIDE SEQUENCE [LARGE SCALE GENOMIC DNA]</scope>
    <source>
        <strain evidence="3 4">TFB7810</strain>
    </source>
</reference>
<proteinExistence type="predicted"/>
<evidence type="ECO:0000313" key="4">
    <source>
        <dbReference type="Proteomes" id="UP001142393"/>
    </source>
</evidence>
<dbReference type="EMBL" id="JANVFU010000003">
    <property type="protein sequence ID" value="KAJ3747628.1"/>
    <property type="molecule type" value="Genomic_DNA"/>
</dbReference>
<keyword evidence="4" id="KW-1185">Reference proteome</keyword>
<dbReference type="InterPro" id="IPR045340">
    <property type="entry name" value="DUF6533"/>
</dbReference>
<keyword evidence="1" id="KW-0812">Transmembrane</keyword>
<dbReference type="AlphaFoldDB" id="A0A9W8P699"/>
<keyword evidence="1" id="KW-1133">Transmembrane helix</keyword>
<feature type="transmembrane region" description="Helical" evidence="1">
    <location>
        <begin position="107"/>
        <end position="126"/>
    </location>
</feature>
<accession>A0A9W8P699</accession>
<comment type="caution">
    <text evidence="3">The sequence shown here is derived from an EMBL/GenBank/DDBJ whole genome shotgun (WGS) entry which is preliminary data.</text>
</comment>
<name>A0A9W8P699_9AGAR</name>
<evidence type="ECO:0000313" key="3">
    <source>
        <dbReference type="EMBL" id="KAJ3747628.1"/>
    </source>
</evidence>
<organism evidence="3 4">
    <name type="scientific">Lentinula detonsa</name>
    <dbReference type="NCBI Taxonomy" id="2804962"/>
    <lineage>
        <taxon>Eukaryota</taxon>
        <taxon>Fungi</taxon>
        <taxon>Dikarya</taxon>
        <taxon>Basidiomycota</taxon>
        <taxon>Agaricomycotina</taxon>
        <taxon>Agaricomycetes</taxon>
        <taxon>Agaricomycetidae</taxon>
        <taxon>Agaricales</taxon>
        <taxon>Marasmiineae</taxon>
        <taxon>Omphalotaceae</taxon>
        <taxon>Lentinula</taxon>
    </lineage>
</organism>
<sequence length="243" mass="26656">MAQSMPDAIFDMTESVRTNYVGLASFTVLVWDHIITCSDEVEYVWKRPKGPSTIADLSTSTFATDAMLELGSHLLVLISVRHNPSSSVHACTMIFDPAISTWASASAWIPLIYDTVIFALTMHRTIPELRSRDVSFVIKRIFDDGLIYYSVIFSVNAILTVMILAAPAGIKNIAAQTEQLMTVAMMSRITTNLKKAGQLEEIYPARLGVRGANFSLQALSIPSIMTTDLQFASMEESISGPAP</sequence>
<gene>
    <name evidence="3" type="ORF">DFH05DRAFT_1601459</name>
</gene>
<evidence type="ECO:0000259" key="2">
    <source>
        <dbReference type="Pfam" id="PF20151"/>
    </source>
</evidence>